<feature type="compositionally biased region" description="Basic residues" evidence="1">
    <location>
        <begin position="1"/>
        <end position="10"/>
    </location>
</feature>
<sequence>MDKRRRKRSRDRSPDAQKKIKGRGVRHESGLRSWKDVERGRLQDSTTKYILSKPAPPPAKTEVKEKEKEKPDEDMKIAEEWVSKTMKGIESYSKRKHKNSPVWIHDKFEKMNRSPDSENSDLGIVRNSPVFAE</sequence>
<dbReference type="EMBL" id="MPUH01000418">
    <property type="protein sequence ID" value="OMJ80562.1"/>
    <property type="molecule type" value="Genomic_DNA"/>
</dbReference>
<proteinExistence type="predicted"/>
<protein>
    <submittedName>
        <fullName evidence="2">Uncharacterized protein</fullName>
    </submittedName>
</protein>
<evidence type="ECO:0000313" key="2">
    <source>
        <dbReference type="EMBL" id="OMJ80562.1"/>
    </source>
</evidence>
<dbReference type="AlphaFoldDB" id="A0A1R2BUQ6"/>
<evidence type="ECO:0000256" key="1">
    <source>
        <dbReference type="SAM" id="MobiDB-lite"/>
    </source>
</evidence>
<feature type="compositionally biased region" description="Basic and acidic residues" evidence="1">
    <location>
        <begin position="25"/>
        <end position="42"/>
    </location>
</feature>
<evidence type="ECO:0000313" key="3">
    <source>
        <dbReference type="Proteomes" id="UP000187209"/>
    </source>
</evidence>
<accession>A0A1R2BUQ6</accession>
<organism evidence="2 3">
    <name type="scientific">Stentor coeruleus</name>
    <dbReference type="NCBI Taxonomy" id="5963"/>
    <lineage>
        <taxon>Eukaryota</taxon>
        <taxon>Sar</taxon>
        <taxon>Alveolata</taxon>
        <taxon>Ciliophora</taxon>
        <taxon>Postciliodesmatophora</taxon>
        <taxon>Heterotrichea</taxon>
        <taxon>Heterotrichida</taxon>
        <taxon>Stentoridae</taxon>
        <taxon>Stentor</taxon>
    </lineage>
</organism>
<feature type="region of interest" description="Disordered" evidence="1">
    <location>
        <begin position="1"/>
        <end position="78"/>
    </location>
</feature>
<feature type="compositionally biased region" description="Basic and acidic residues" evidence="1">
    <location>
        <begin position="61"/>
        <end position="78"/>
    </location>
</feature>
<dbReference type="Proteomes" id="UP000187209">
    <property type="component" value="Unassembled WGS sequence"/>
</dbReference>
<name>A0A1R2BUQ6_9CILI</name>
<keyword evidence="3" id="KW-1185">Reference proteome</keyword>
<feature type="region of interest" description="Disordered" evidence="1">
    <location>
        <begin position="111"/>
        <end position="133"/>
    </location>
</feature>
<comment type="caution">
    <text evidence="2">The sequence shown here is derived from an EMBL/GenBank/DDBJ whole genome shotgun (WGS) entry which is preliminary data.</text>
</comment>
<reference evidence="2 3" key="1">
    <citation type="submission" date="2016-11" db="EMBL/GenBank/DDBJ databases">
        <title>The macronuclear genome of Stentor coeruleus: a giant cell with tiny introns.</title>
        <authorList>
            <person name="Slabodnick M."/>
            <person name="Ruby J.G."/>
            <person name="Reiff S.B."/>
            <person name="Swart E.C."/>
            <person name="Gosai S."/>
            <person name="Prabakaran S."/>
            <person name="Witkowska E."/>
            <person name="Larue G.E."/>
            <person name="Fisher S."/>
            <person name="Freeman R.M."/>
            <person name="Gunawardena J."/>
            <person name="Chu W."/>
            <person name="Stover N.A."/>
            <person name="Gregory B.D."/>
            <person name="Nowacki M."/>
            <person name="Derisi J."/>
            <person name="Roy S.W."/>
            <person name="Marshall W.F."/>
            <person name="Sood P."/>
        </authorList>
    </citation>
    <scope>NUCLEOTIDE SEQUENCE [LARGE SCALE GENOMIC DNA]</scope>
    <source>
        <strain evidence="2">WM001</strain>
    </source>
</reference>
<gene>
    <name evidence="2" type="ORF">SteCoe_19159</name>
</gene>